<comment type="function">
    <text evidence="4">One of the early assembly proteins it binds 23S rRNA. One of the proteins that surrounds the polypeptide exit tunnel on the outside of the ribosome. Forms the main docking site for trigger factor binding to the ribosome.</text>
</comment>
<dbReference type="InterPro" id="IPR012677">
    <property type="entry name" value="Nucleotide-bd_a/b_plait_sf"/>
</dbReference>
<sequence length="163" mass="18366">MGLFNRWTSKKELDEARGKRDASIIKKVVENKEEVAQPKAPKASIKEAKKSVKVETESVAADSNREIKFREGHKVLLRPIVTEKSTYLHSGGVYAFEVGVLATKPEIKKAVESIYKVKVVQVRVINLQGKRVRFGRMSGVRKDKKKALVTLQKGQTIELHKNV</sequence>
<evidence type="ECO:0000313" key="5">
    <source>
        <dbReference type="EMBL" id="KKS56802.1"/>
    </source>
</evidence>
<dbReference type="EMBL" id="LCDO01000006">
    <property type="protein sequence ID" value="KKS56802.1"/>
    <property type="molecule type" value="Genomic_DNA"/>
</dbReference>
<dbReference type="Proteomes" id="UP000034837">
    <property type="component" value="Unassembled WGS sequence"/>
</dbReference>
<keyword evidence="3 4" id="KW-0687">Ribonucleoprotein</keyword>
<accession>A0A0G1A6Y9</accession>
<gene>
    <name evidence="4" type="primary">rplW</name>
    <name evidence="5" type="ORF">UV20_C0006G0085</name>
</gene>
<evidence type="ECO:0000256" key="1">
    <source>
        <dbReference type="ARBA" id="ARBA00006700"/>
    </source>
</evidence>
<dbReference type="NCBIfam" id="NF004363">
    <property type="entry name" value="PRK05738.2-4"/>
    <property type="match status" value="1"/>
</dbReference>
<dbReference type="SUPFAM" id="SSF54189">
    <property type="entry name" value="Ribosomal proteins S24e, L23 and L15e"/>
    <property type="match status" value="1"/>
</dbReference>
<keyword evidence="4" id="KW-0699">rRNA-binding</keyword>
<evidence type="ECO:0000313" key="6">
    <source>
        <dbReference type="Proteomes" id="UP000034837"/>
    </source>
</evidence>
<protein>
    <recommendedName>
        <fullName evidence="4">Large ribosomal subunit protein uL23</fullName>
    </recommendedName>
</protein>
<dbReference type="GO" id="GO:0005840">
    <property type="term" value="C:ribosome"/>
    <property type="evidence" value="ECO:0007669"/>
    <property type="project" value="UniProtKB-KW"/>
</dbReference>
<dbReference type="Pfam" id="PF00276">
    <property type="entry name" value="Ribosomal_L23"/>
    <property type="match status" value="1"/>
</dbReference>
<evidence type="ECO:0000256" key="3">
    <source>
        <dbReference type="ARBA" id="ARBA00023274"/>
    </source>
</evidence>
<evidence type="ECO:0000256" key="2">
    <source>
        <dbReference type="ARBA" id="ARBA00022980"/>
    </source>
</evidence>
<dbReference type="GO" id="GO:0003735">
    <property type="term" value="F:structural constituent of ribosome"/>
    <property type="evidence" value="ECO:0007669"/>
    <property type="project" value="InterPro"/>
</dbReference>
<dbReference type="NCBIfam" id="NF004359">
    <property type="entry name" value="PRK05738.1-3"/>
    <property type="match status" value="1"/>
</dbReference>
<comment type="subunit">
    <text evidence="4">Part of the 50S ribosomal subunit. Contacts protein L29, and trigger factor when it is bound to the ribosome.</text>
</comment>
<dbReference type="Gene3D" id="3.30.70.330">
    <property type="match status" value="1"/>
</dbReference>
<keyword evidence="2 4" id="KW-0689">Ribosomal protein</keyword>
<keyword evidence="4" id="KW-0694">RNA-binding</keyword>
<dbReference type="AlphaFoldDB" id="A0A0G1A6Y9"/>
<reference evidence="5 6" key="1">
    <citation type="journal article" date="2015" name="Nature">
        <title>rRNA introns, odd ribosomes, and small enigmatic genomes across a large radiation of phyla.</title>
        <authorList>
            <person name="Brown C.T."/>
            <person name="Hug L.A."/>
            <person name="Thomas B.C."/>
            <person name="Sharon I."/>
            <person name="Castelle C.J."/>
            <person name="Singh A."/>
            <person name="Wilkins M.J."/>
            <person name="Williams K.H."/>
            <person name="Banfield J.F."/>
        </authorList>
    </citation>
    <scope>NUCLEOTIDE SEQUENCE [LARGE SCALE GENOMIC DNA]</scope>
</reference>
<evidence type="ECO:0000256" key="4">
    <source>
        <dbReference type="HAMAP-Rule" id="MF_01369"/>
    </source>
</evidence>
<comment type="similarity">
    <text evidence="1 4">Belongs to the universal ribosomal protein uL23 family.</text>
</comment>
<organism evidence="5 6">
    <name type="scientific">Candidatus Magasanikbacteria bacterium GW2011_GWA2_42_32</name>
    <dbReference type="NCBI Taxonomy" id="1619039"/>
    <lineage>
        <taxon>Bacteria</taxon>
        <taxon>Candidatus Magasanikiibacteriota</taxon>
    </lineage>
</organism>
<dbReference type="InterPro" id="IPR012678">
    <property type="entry name" value="Ribosomal_uL23/eL15/eS24_sf"/>
</dbReference>
<dbReference type="GO" id="GO:0019843">
    <property type="term" value="F:rRNA binding"/>
    <property type="evidence" value="ECO:0007669"/>
    <property type="project" value="UniProtKB-UniRule"/>
</dbReference>
<dbReference type="HAMAP" id="MF_01369_B">
    <property type="entry name" value="Ribosomal_uL23_B"/>
    <property type="match status" value="1"/>
</dbReference>
<dbReference type="GO" id="GO:1990904">
    <property type="term" value="C:ribonucleoprotein complex"/>
    <property type="evidence" value="ECO:0007669"/>
    <property type="project" value="UniProtKB-KW"/>
</dbReference>
<proteinExistence type="inferred from homology"/>
<comment type="caution">
    <text evidence="5">The sequence shown here is derived from an EMBL/GenBank/DDBJ whole genome shotgun (WGS) entry which is preliminary data.</text>
</comment>
<dbReference type="InterPro" id="IPR013025">
    <property type="entry name" value="Ribosomal_uL23-like"/>
</dbReference>
<dbReference type="GO" id="GO:0006412">
    <property type="term" value="P:translation"/>
    <property type="evidence" value="ECO:0007669"/>
    <property type="project" value="UniProtKB-UniRule"/>
</dbReference>
<name>A0A0G1A6Y9_9BACT</name>